<dbReference type="SMART" id="SM00812">
    <property type="entry name" value="Alpha_L_fucos"/>
    <property type="match status" value="1"/>
</dbReference>
<dbReference type="STRING" id="155417.A0A4Q4SRH4"/>
<dbReference type="SUPFAM" id="SSF51445">
    <property type="entry name" value="(Trans)glycosidases"/>
    <property type="match status" value="1"/>
</dbReference>
<sequence length="506" mass="55787">MVADPNVTTDRQLEEIPVSRDRYVSASVLVTSDVRSTTVLGNLTLVYDDNSTTTAEVRTHKFPWFLAIRRGEITFTAALDPEKTLSTVIFPNTTNATSGRLHAFALSLYKGVDVHVQSLRTTQKGAGEYYQVVGLLVNDAGTERVSGMTTSTNAPGVMTVQNTFVKRLCRGDQKRVDVAVEGQFNGTVEWTADWKSLVQHQVSQWWYSARINEHAAADRAGFYACQLQTFEPELNYDDFFADYTTSTWNPKERVDLFADVGLHNRSSMHYVPRRELLGELFDTAAEYQSHLQPGPFFSLSECSNPDWGQYGFTRFDHVTSTSRPGHLSPESVHGTRGTVYGPRPVHDFIAGLMVPHMDIRAYDYGTDIMWSPSTTGAGRRGPPTPTRPSTRPSARCNAASGRATRAWTLTATDTNRATPDEGYMNASTVMHNLIDMINENGNFLLEVTARADGSIVQVAVDNLRGPAPGSIRTPKPYSTSQIQAKVPAVEGDQVTALAMDGEIGLE</sequence>
<dbReference type="EMBL" id="QJNU01001610">
    <property type="protein sequence ID" value="RYO73649.1"/>
    <property type="molecule type" value="Genomic_DNA"/>
</dbReference>
<evidence type="ECO:0000313" key="3">
    <source>
        <dbReference type="Proteomes" id="UP000293360"/>
    </source>
</evidence>
<organism evidence="2 3">
    <name type="scientific">Monosporascus ibericus</name>
    <dbReference type="NCBI Taxonomy" id="155417"/>
    <lineage>
        <taxon>Eukaryota</taxon>
        <taxon>Fungi</taxon>
        <taxon>Dikarya</taxon>
        <taxon>Ascomycota</taxon>
        <taxon>Pezizomycotina</taxon>
        <taxon>Sordariomycetes</taxon>
        <taxon>Xylariomycetidae</taxon>
        <taxon>Xylariales</taxon>
        <taxon>Xylariales incertae sedis</taxon>
        <taxon>Monosporascus</taxon>
    </lineage>
</organism>
<dbReference type="GO" id="GO:0004560">
    <property type="term" value="F:alpha-L-fucosidase activity"/>
    <property type="evidence" value="ECO:0007669"/>
    <property type="project" value="UniProtKB-EC"/>
</dbReference>
<dbReference type="OrthoDB" id="6039950at2759"/>
<dbReference type="Gene3D" id="3.20.20.80">
    <property type="entry name" value="Glycosidases"/>
    <property type="match status" value="2"/>
</dbReference>
<dbReference type="InterPro" id="IPR017853">
    <property type="entry name" value="GH"/>
</dbReference>
<evidence type="ECO:0000313" key="2">
    <source>
        <dbReference type="EMBL" id="RYO73649.1"/>
    </source>
</evidence>
<reference evidence="2 3" key="1">
    <citation type="submission" date="2018-06" db="EMBL/GenBank/DDBJ databases">
        <title>Complete Genomes of Monosporascus.</title>
        <authorList>
            <person name="Robinson A.J."/>
            <person name="Natvig D.O."/>
        </authorList>
    </citation>
    <scope>NUCLEOTIDE SEQUENCE [LARGE SCALE GENOMIC DNA]</scope>
    <source>
        <strain evidence="2 3">CBS 110550</strain>
    </source>
</reference>
<feature type="compositionally biased region" description="Low complexity" evidence="1">
    <location>
        <begin position="372"/>
        <end position="395"/>
    </location>
</feature>
<name>A0A4Q4SRH4_9PEZI</name>
<proteinExistence type="predicted"/>
<keyword evidence="3" id="KW-1185">Reference proteome</keyword>
<accession>A0A4Q4SRH4</accession>
<evidence type="ECO:0000256" key="1">
    <source>
        <dbReference type="SAM" id="MobiDB-lite"/>
    </source>
</evidence>
<dbReference type="InterPro" id="IPR000933">
    <property type="entry name" value="Glyco_hydro_29"/>
</dbReference>
<comment type="caution">
    <text evidence="2">The sequence shown here is derived from an EMBL/GenBank/DDBJ whole genome shotgun (WGS) entry which is preliminary data.</text>
</comment>
<dbReference type="Proteomes" id="UP000293360">
    <property type="component" value="Unassembled WGS sequence"/>
</dbReference>
<feature type="region of interest" description="Disordered" evidence="1">
    <location>
        <begin position="372"/>
        <end position="401"/>
    </location>
</feature>
<protein>
    <submittedName>
        <fullName evidence="2">Uncharacterized protein</fullName>
    </submittedName>
</protein>
<dbReference type="AlphaFoldDB" id="A0A4Q4SRH4"/>
<dbReference type="GO" id="GO:0005975">
    <property type="term" value="P:carbohydrate metabolic process"/>
    <property type="evidence" value="ECO:0007669"/>
    <property type="project" value="InterPro"/>
</dbReference>
<gene>
    <name evidence="2" type="ORF">DL764_010427</name>
</gene>